<evidence type="ECO:0008006" key="8">
    <source>
        <dbReference type="Google" id="ProtNLM"/>
    </source>
</evidence>
<feature type="transmembrane region" description="Helical" evidence="6">
    <location>
        <begin position="122"/>
        <end position="142"/>
    </location>
</feature>
<keyword evidence="2" id="KW-1003">Cell membrane</keyword>
<evidence type="ECO:0000256" key="6">
    <source>
        <dbReference type="SAM" id="Phobius"/>
    </source>
</evidence>
<evidence type="ECO:0000256" key="3">
    <source>
        <dbReference type="ARBA" id="ARBA00022692"/>
    </source>
</evidence>
<protein>
    <recommendedName>
        <fullName evidence="8">YihY family protein</fullName>
    </recommendedName>
</protein>
<dbReference type="InterPro" id="IPR017039">
    <property type="entry name" value="Virul_fac_BrkB"/>
</dbReference>
<keyword evidence="3 6" id="KW-0812">Transmembrane</keyword>
<organism evidence="7">
    <name type="scientific">uncultured Dysgonomonas sp</name>
    <dbReference type="NCBI Taxonomy" id="206096"/>
    <lineage>
        <taxon>Bacteria</taxon>
        <taxon>Pseudomonadati</taxon>
        <taxon>Bacteroidota</taxon>
        <taxon>Bacteroidia</taxon>
        <taxon>Bacteroidales</taxon>
        <taxon>Dysgonomonadaceae</taxon>
        <taxon>Dysgonomonas</taxon>
        <taxon>environmental samples</taxon>
    </lineage>
</organism>
<dbReference type="AlphaFoldDB" id="A0A212JKC7"/>
<dbReference type="NCBIfam" id="TIGR00765">
    <property type="entry name" value="yihY_not_rbn"/>
    <property type="match status" value="1"/>
</dbReference>
<keyword evidence="5 6" id="KW-0472">Membrane</keyword>
<feature type="transmembrane region" description="Helical" evidence="6">
    <location>
        <begin position="162"/>
        <end position="186"/>
    </location>
</feature>
<dbReference type="Pfam" id="PF03631">
    <property type="entry name" value="Virul_fac_BrkB"/>
    <property type="match status" value="1"/>
</dbReference>
<feature type="transmembrane region" description="Helical" evidence="6">
    <location>
        <begin position="235"/>
        <end position="258"/>
    </location>
</feature>
<keyword evidence="4 6" id="KW-1133">Transmembrane helix</keyword>
<name>A0A212JKC7_9BACT</name>
<sequence length="439" mass="50616">MIERIKEFVKRIIRFLTYDIWRINKRERSSRKMGFYDIIKSFILAIRNIDGEQLFTRASALTYSTLLSIVPMLAVLFAIARGFGFQNIVKTQLFSYFAGQEEILNKATAFIDKSIEYAQGGIFLGVGVILLLYTVINLLSNIEDNFNKIWQIKKGRTYFRMFTDYLALIIIAPIFLICNAGVNILLSTTAEQQYILGLVLGPFMKVVPFLITILLFTILYIYIPNTKVKFTSALLGGVFTGICFQVFQMLYIGGQIWISKYNAIYGSFAALPLLLLWLQLTWFFVLFGVQLSFAYQNVNKFSFEHETSKISRRYKDFVALLIMTLIVKRFEKGDMPYTADELSEQYKIPTKLTSDTLFYLQDIGLIVETPSQNALVPAFIPALDINHITVSYLFEKIEQYGSEDFVIDTNVKFRREWETILEIKELSDSENGDKLLKNL</sequence>
<dbReference type="EMBL" id="FLUL01000001">
    <property type="protein sequence ID" value="SBV99886.1"/>
    <property type="molecule type" value="Genomic_DNA"/>
</dbReference>
<feature type="transmembrane region" description="Helical" evidence="6">
    <location>
        <begin position="206"/>
        <end position="223"/>
    </location>
</feature>
<comment type="subcellular location">
    <subcellularLocation>
        <location evidence="1">Cell membrane</location>
        <topology evidence="1">Multi-pass membrane protein</topology>
    </subcellularLocation>
</comment>
<evidence type="ECO:0000256" key="2">
    <source>
        <dbReference type="ARBA" id="ARBA00022475"/>
    </source>
</evidence>
<dbReference type="PANTHER" id="PTHR30213">
    <property type="entry name" value="INNER MEMBRANE PROTEIN YHJD"/>
    <property type="match status" value="1"/>
</dbReference>
<accession>A0A212JKC7</accession>
<evidence type="ECO:0000256" key="1">
    <source>
        <dbReference type="ARBA" id="ARBA00004651"/>
    </source>
</evidence>
<dbReference type="PANTHER" id="PTHR30213:SF0">
    <property type="entry name" value="UPF0761 MEMBRANE PROTEIN YIHY"/>
    <property type="match status" value="1"/>
</dbReference>
<feature type="transmembrane region" description="Helical" evidence="6">
    <location>
        <begin position="264"/>
        <end position="287"/>
    </location>
</feature>
<evidence type="ECO:0000256" key="5">
    <source>
        <dbReference type="ARBA" id="ARBA00023136"/>
    </source>
</evidence>
<dbReference type="RefSeq" id="WP_296949199.1">
    <property type="nucleotide sequence ID" value="NZ_LT599021.1"/>
</dbReference>
<reference evidence="7" key="1">
    <citation type="submission" date="2016-04" db="EMBL/GenBank/DDBJ databases">
        <authorList>
            <person name="Evans L.H."/>
            <person name="Alamgir A."/>
            <person name="Owens N."/>
            <person name="Weber N.D."/>
            <person name="Virtaneva K."/>
            <person name="Barbian K."/>
            <person name="Babar A."/>
            <person name="Rosenke K."/>
        </authorList>
    </citation>
    <scope>NUCLEOTIDE SEQUENCE</scope>
    <source>
        <strain evidence="7">86-2</strain>
    </source>
</reference>
<dbReference type="GO" id="GO:0005886">
    <property type="term" value="C:plasma membrane"/>
    <property type="evidence" value="ECO:0007669"/>
    <property type="project" value="UniProtKB-SubCell"/>
</dbReference>
<gene>
    <name evidence="7" type="ORF">KL86DYS2_11752</name>
</gene>
<evidence type="ECO:0000313" key="7">
    <source>
        <dbReference type="EMBL" id="SBV99886.1"/>
    </source>
</evidence>
<feature type="transmembrane region" description="Helical" evidence="6">
    <location>
        <begin position="60"/>
        <end position="80"/>
    </location>
</feature>
<proteinExistence type="predicted"/>
<evidence type="ECO:0000256" key="4">
    <source>
        <dbReference type="ARBA" id="ARBA00022989"/>
    </source>
</evidence>